<proteinExistence type="predicted"/>
<protein>
    <recommendedName>
        <fullName evidence="1">Integrase catalytic domain-containing protein</fullName>
    </recommendedName>
</protein>
<sequence length="243" mass="27695">MCLANFMSRRGTPKEIFSDNGTNFKATEKIVKEELKNVEFDKLVIKYDKIKWRFNPPAAPHMGGAWERLIRSIKMVLKSISPNANYNDESLKNALISAEYVINSRPLTFVSLEAEDDDALTPNHLLLGSADGFKPPLTSESSPRQRWRQANELADLFWRRWVKEYMPIITKRSKWFPKRHPLAVGDVVIVVDENLPRNLWPKGRITEVVTAKDGQVRSATIKTQHGIMVRPATKIAVLDVASK</sequence>
<name>A0ABM4TWW2_DROSZ</name>
<evidence type="ECO:0000259" key="1">
    <source>
        <dbReference type="PROSITE" id="PS50994"/>
    </source>
</evidence>
<accession>A0ABM4TWW2</accession>
<reference evidence="2" key="1">
    <citation type="submission" date="2025-05" db="UniProtKB">
        <authorList>
            <consortium name="RefSeq"/>
        </authorList>
    </citation>
    <scope>NUCLEOTIDE SEQUENCE [LARGE SCALE GENOMIC DNA]</scope>
</reference>
<dbReference type="InterPro" id="IPR001584">
    <property type="entry name" value="Integrase_cat-core"/>
</dbReference>
<dbReference type="PROSITE" id="PS50994">
    <property type="entry name" value="INTEGRASE"/>
    <property type="match status" value="1"/>
</dbReference>
<organism evidence="2 3">
    <name type="scientific">Drosophila suzukii</name>
    <name type="common">Spotted-wing drosophila fruit fly</name>
    <dbReference type="NCBI Taxonomy" id="28584"/>
    <lineage>
        <taxon>Eukaryota</taxon>
        <taxon>Metazoa</taxon>
        <taxon>Ecdysozoa</taxon>
        <taxon>Arthropoda</taxon>
        <taxon>Hexapoda</taxon>
        <taxon>Insecta</taxon>
        <taxon>Pterygota</taxon>
        <taxon>Neoptera</taxon>
        <taxon>Endopterygota</taxon>
        <taxon>Diptera</taxon>
        <taxon>Brachycera</taxon>
        <taxon>Muscomorpha</taxon>
        <taxon>Ephydroidea</taxon>
        <taxon>Drosophilidae</taxon>
        <taxon>Drosophila</taxon>
        <taxon>Sophophora</taxon>
    </lineage>
</organism>
<reference evidence="3" key="2">
    <citation type="submission" date="2025-08" db="UniProtKB">
        <authorList>
            <consortium name="RefSeq"/>
        </authorList>
    </citation>
    <scope>IDENTIFICATION</scope>
</reference>
<dbReference type="InterPro" id="IPR036397">
    <property type="entry name" value="RNaseH_sf"/>
</dbReference>
<dbReference type="SUPFAM" id="SSF53098">
    <property type="entry name" value="Ribonuclease H-like"/>
    <property type="match status" value="1"/>
</dbReference>
<feature type="domain" description="Integrase catalytic" evidence="1">
    <location>
        <begin position="1"/>
        <end position="130"/>
    </location>
</feature>
<dbReference type="InterPro" id="IPR040676">
    <property type="entry name" value="DUF5641"/>
</dbReference>
<dbReference type="GeneID" id="139354095"/>
<dbReference type="InterPro" id="IPR012337">
    <property type="entry name" value="RNaseH-like_sf"/>
</dbReference>
<gene>
    <name evidence="3" type="primary">LOC139354095</name>
</gene>
<evidence type="ECO:0000313" key="2">
    <source>
        <dbReference type="Proteomes" id="UP001652628"/>
    </source>
</evidence>
<dbReference type="PANTHER" id="PTHR47331:SF1">
    <property type="entry name" value="GAG-LIKE PROTEIN"/>
    <property type="match status" value="1"/>
</dbReference>
<dbReference type="PANTHER" id="PTHR47331">
    <property type="entry name" value="PHD-TYPE DOMAIN-CONTAINING PROTEIN"/>
    <property type="match status" value="1"/>
</dbReference>
<keyword evidence="2" id="KW-1185">Reference proteome</keyword>
<dbReference type="Proteomes" id="UP001652628">
    <property type="component" value="Chromosome 2"/>
</dbReference>
<dbReference type="Pfam" id="PF18701">
    <property type="entry name" value="DUF5641"/>
    <property type="match status" value="1"/>
</dbReference>
<evidence type="ECO:0000313" key="3">
    <source>
        <dbReference type="RefSeq" id="XP_070854461.1"/>
    </source>
</evidence>
<dbReference type="Gene3D" id="3.30.420.10">
    <property type="entry name" value="Ribonuclease H-like superfamily/Ribonuclease H"/>
    <property type="match status" value="1"/>
</dbReference>
<dbReference type="RefSeq" id="XP_070854461.1">
    <property type="nucleotide sequence ID" value="XM_070998360.1"/>
</dbReference>